<dbReference type="Pfam" id="PF16916">
    <property type="entry name" value="ZT_dimer"/>
    <property type="match status" value="1"/>
</dbReference>
<protein>
    <submittedName>
        <fullName evidence="12">Cobalt-zinc-cadmium efflux system protein</fullName>
    </submittedName>
</protein>
<evidence type="ECO:0000259" key="11">
    <source>
        <dbReference type="Pfam" id="PF16916"/>
    </source>
</evidence>
<organism evidence="12 13">
    <name type="scientific">Polymorphobacter multimanifer</name>
    <dbReference type="NCBI Taxonomy" id="1070431"/>
    <lineage>
        <taxon>Bacteria</taxon>
        <taxon>Pseudomonadati</taxon>
        <taxon>Pseudomonadota</taxon>
        <taxon>Alphaproteobacteria</taxon>
        <taxon>Sphingomonadales</taxon>
        <taxon>Sphingosinicellaceae</taxon>
        <taxon>Polymorphobacter</taxon>
    </lineage>
</organism>
<evidence type="ECO:0000313" key="12">
    <source>
        <dbReference type="EMBL" id="MBB6227190.1"/>
    </source>
</evidence>
<feature type="transmembrane region" description="Helical" evidence="9">
    <location>
        <begin position="30"/>
        <end position="51"/>
    </location>
</feature>
<dbReference type="InterPro" id="IPR058533">
    <property type="entry name" value="Cation_efflux_TM"/>
</dbReference>
<dbReference type="AlphaFoldDB" id="A0A841L440"/>
<evidence type="ECO:0000256" key="4">
    <source>
        <dbReference type="ARBA" id="ARBA00022692"/>
    </source>
</evidence>
<keyword evidence="8 9" id="KW-0472">Membrane</keyword>
<dbReference type="GO" id="GO:0005886">
    <property type="term" value="C:plasma membrane"/>
    <property type="evidence" value="ECO:0007669"/>
    <property type="project" value="TreeGrafter"/>
</dbReference>
<keyword evidence="13" id="KW-1185">Reference proteome</keyword>
<sequence length="314" mass="32210">MAGHHHHHDHDHHNHGVQLKDQGPAFRLGIALNLGYVIAEVAAGLMTGSMALLADAGHNLSDVLGLALAWAAVALAARPATARFTFGLGRSTILAALANAMILLAACGAIAVEAVRRLQVPEPVPGGVVMLVAGIGVVINLATAMLFLKGRKDDLNIRGAYLHMMADAGISAAVVVAGLLILLTGAHWIDAALSLLVVALIVRGTWGLLKESLAAVLDAVPPHIDPLKVRTALLATPGVAAVHDLHIWPMTTSQVALTAHLVMPGGHPGDAAIGHMAHAMAHDFGIVHATFQIEAGVEACPAPCAMSAAMGEAA</sequence>
<dbReference type="SUPFAM" id="SSF160240">
    <property type="entry name" value="Cation efflux protein cytoplasmic domain-like"/>
    <property type="match status" value="1"/>
</dbReference>
<dbReference type="InterPro" id="IPR027469">
    <property type="entry name" value="Cation_efflux_TMD_sf"/>
</dbReference>
<dbReference type="SUPFAM" id="SSF161111">
    <property type="entry name" value="Cation efflux protein transmembrane domain-like"/>
    <property type="match status" value="1"/>
</dbReference>
<dbReference type="InterPro" id="IPR036837">
    <property type="entry name" value="Cation_efflux_CTD_sf"/>
</dbReference>
<feature type="transmembrane region" description="Helical" evidence="9">
    <location>
        <begin position="160"/>
        <end position="182"/>
    </location>
</feature>
<evidence type="ECO:0000313" key="13">
    <source>
        <dbReference type="Proteomes" id="UP000538147"/>
    </source>
</evidence>
<dbReference type="EMBL" id="JACIIV010000008">
    <property type="protein sequence ID" value="MBB6227190.1"/>
    <property type="molecule type" value="Genomic_DNA"/>
</dbReference>
<comment type="subcellular location">
    <subcellularLocation>
        <location evidence="1">Membrane</location>
        <topology evidence="1">Multi-pass membrane protein</topology>
    </subcellularLocation>
</comment>
<evidence type="ECO:0000256" key="5">
    <source>
        <dbReference type="ARBA" id="ARBA00022906"/>
    </source>
</evidence>
<dbReference type="Proteomes" id="UP000538147">
    <property type="component" value="Unassembled WGS sequence"/>
</dbReference>
<keyword evidence="4 9" id="KW-0812">Transmembrane</keyword>
<dbReference type="GO" id="GO:0005385">
    <property type="term" value="F:zinc ion transmembrane transporter activity"/>
    <property type="evidence" value="ECO:0007669"/>
    <property type="project" value="TreeGrafter"/>
</dbReference>
<dbReference type="RefSeq" id="WP_184197273.1">
    <property type="nucleotide sequence ID" value="NZ_JACIIV010000008.1"/>
</dbReference>
<feature type="domain" description="Cation efflux protein transmembrane" evidence="10">
    <location>
        <begin position="28"/>
        <end position="214"/>
    </location>
</feature>
<gene>
    <name evidence="12" type="ORF">FHS79_001354</name>
</gene>
<dbReference type="Pfam" id="PF01545">
    <property type="entry name" value="Cation_efflux"/>
    <property type="match status" value="1"/>
</dbReference>
<keyword evidence="5" id="KW-0864">Zinc transport</keyword>
<evidence type="ECO:0000256" key="8">
    <source>
        <dbReference type="ARBA" id="ARBA00023136"/>
    </source>
</evidence>
<dbReference type="InterPro" id="IPR027470">
    <property type="entry name" value="Cation_efflux_CTD"/>
</dbReference>
<dbReference type="PANTHER" id="PTHR11562:SF17">
    <property type="entry name" value="RE54080P-RELATED"/>
    <property type="match status" value="1"/>
</dbReference>
<dbReference type="PANTHER" id="PTHR11562">
    <property type="entry name" value="CATION EFFLUX PROTEIN/ ZINC TRANSPORTER"/>
    <property type="match status" value="1"/>
</dbReference>
<evidence type="ECO:0000256" key="9">
    <source>
        <dbReference type="SAM" id="Phobius"/>
    </source>
</evidence>
<evidence type="ECO:0000256" key="2">
    <source>
        <dbReference type="ARBA" id="ARBA00008873"/>
    </source>
</evidence>
<evidence type="ECO:0000256" key="3">
    <source>
        <dbReference type="ARBA" id="ARBA00022448"/>
    </source>
</evidence>
<feature type="transmembrane region" description="Helical" evidence="9">
    <location>
        <begin position="93"/>
        <end position="112"/>
    </location>
</feature>
<dbReference type="InterPro" id="IPR050681">
    <property type="entry name" value="CDF/SLC30A"/>
</dbReference>
<comment type="similarity">
    <text evidence="2">Belongs to the cation diffusion facilitator (CDF) transporter (TC 2.A.4) family. SLC30A subfamily.</text>
</comment>
<keyword evidence="6 9" id="KW-1133">Transmembrane helix</keyword>
<comment type="caution">
    <text evidence="12">The sequence shown here is derived from an EMBL/GenBank/DDBJ whole genome shotgun (WGS) entry which is preliminary data.</text>
</comment>
<evidence type="ECO:0000256" key="7">
    <source>
        <dbReference type="ARBA" id="ARBA00023065"/>
    </source>
</evidence>
<evidence type="ECO:0000256" key="1">
    <source>
        <dbReference type="ARBA" id="ARBA00004141"/>
    </source>
</evidence>
<keyword evidence="7" id="KW-0406">Ion transport</keyword>
<evidence type="ECO:0000256" key="6">
    <source>
        <dbReference type="ARBA" id="ARBA00022989"/>
    </source>
</evidence>
<evidence type="ECO:0000259" key="10">
    <source>
        <dbReference type="Pfam" id="PF01545"/>
    </source>
</evidence>
<feature type="transmembrane region" description="Helical" evidence="9">
    <location>
        <begin position="63"/>
        <end position="81"/>
    </location>
</feature>
<keyword evidence="5" id="KW-0862">Zinc</keyword>
<name>A0A841L440_9SPHN</name>
<dbReference type="NCBIfam" id="TIGR01297">
    <property type="entry name" value="CDF"/>
    <property type="match status" value="1"/>
</dbReference>
<dbReference type="Gene3D" id="1.20.1510.10">
    <property type="entry name" value="Cation efflux protein transmembrane domain"/>
    <property type="match status" value="1"/>
</dbReference>
<keyword evidence="3" id="KW-0813">Transport</keyword>
<accession>A0A841L440</accession>
<dbReference type="InterPro" id="IPR002524">
    <property type="entry name" value="Cation_efflux"/>
</dbReference>
<feature type="transmembrane region" description="Helical" evidence="9">
    <location>
        <begin position="124"/>
        <end position="148"/>
    </location>
</feature>
<reference evidence="12 13" key="1">
    <citation type="submission" date="2020-08" db="EMBL/GenBank/DDBJ databases">
        <title>Genomic Encyclopedia of Type Strains, Phase IV (KMG-IV): sequencing the most valuable type-strain genomes for metagenomic binning, comparative biology and taxonomic classification.</title>
        <authorList>
            <person name="Goeker M."/>
        </authorList>
    </citation>
    <scope>NUCLEOTIDE SEQUENCE [LARGE SCALE GENOMIC DNA]</scope>
    <source>
        <strain evidence="12 13">DSM 102189</strain>
    </source>
</reference>
<feature type="domain" description="Cation efflux protein cytoplasmic" evidence="11">
    <location>
        <begin position="222"/>
        <end position="294"/>
    </location>
</feature>
<proteinExistence type="inferred from homology"/>